<evidence type="ECO:0000256" key="2">
    <source>
        <dbReference type="PROSITE-ProRule" id="PRU00497"/>
    </source>
</evidence>
<dbReference type="InterPro" id="IPR000618">
    <property type="entry name" value="Insect_cuticle"/>
</dbReference>
<dbReference type="PROSITE" id="PS00233">
    <property type="entry name" value="CHIT_BIND_RR_1"/>
    <property type="match status" value="1"/>
</dbReference>
<keyword evidence="1 2" id="KW-0193">Cuticle</keyword>
<keyword evidence="4" id="KW-0812">Transmembrane</keyword>
<evidence type="ECO:0000256" key="4">
    <source>
        <dbReference type="SAM" id="Phobius"/>
    </source>
</evidence>
<keyword evidence="6" id="KW-1185">Reference proteome</keyword>
<reference evidence="5" key="1">
    <citation type="submission" date="2023-11" db="EMBL/GenBank/DDBJ databases">
        <title>Genome assemblies of two species of porcelain crab, Petrolisthes cinctipes and Petrolisthes manimaculis (Anomura: Porcellanidae).</title>
        <authorList>
            <person name="Angst P."/>
        </authorList>
    </citation>
    <scope>NUCLEOTIDE SEQUENCE</scope>
    <source>
        <strain evidence="5">PB745_02</strain>
        <tissue evidence="5">Gill</tissue>
    </source>
</reference>
<keyword evidence="4" id="KW-1133">Transmembrane helix</keyword>
<evidence type="ECO:0000313" key="5">
    <source>
        <dbReference type="EMBL" id="KAK4326463.1"/>
    </source>
</evidence>
<dbReference type="InterPro" id="IPR050468">
    <property type="entry name" value="Cuticle_Struct_Prot"/>
</dbReference>
<feature type="region of interest" description="Disordered" evidence="3">
    <location>
        <begin position="160"/>
        <end position="191"/>
    </location>
</feature>
<dbReference type="GO" id="GO:0062129">
    <property type="term" value="C:chitin-based extracellular matrix"/>
    <property type="evidence" value="ECO:0007669"/>
    <property type="project" value="TreeGrafter"/>
</dbReference>
<gene>
    <name evidence="5" type="ORF">Pmani_002989</name>
</gene>
<dbReference type="PRINTS" id="PR00947">
    <property type="entry name" value="CUTICLE"/>
</dbReference>
<dbReference type="InterPro" id="IPR031311">
    <property type="entry name" value="CHIT_BIND_RR_consensus"/>
</dbReference>
<evidence type="ECO:0000256" key="1">
    <source>
        <dbReference type="ARBA" id="ARBA00022460"/>
    </source>
</evidence>
<dbReference type="PANTHER" id="PTHR10380">
    <property type="entry name" value="CUTICLE PROTEIN"/>
    <property type="match status" value="1"/>
</dbReference>
<feature type="transmembrane region" description="Helical" evidence="4">
    <location>
        <begin position="106"/>
        <end position="127"/>
    </location>
</feature>
<comment type="caution">
    <text evidence="5">The sequence shown here is derived from an EMBL/GenBank/DDBJ whole genome shotgun (WGS) entry which is preliminary data.</text>
</comment>
<dbReference type="AlphaFoldDB" id="A0AAE1UIV8"/>
<dbReference type="Proteomes" id="UP001292094">
    <property type="component" value="Unassembled WGS sequence"/>
</dbReference>
<accession>A0AAE1UIV8</accession>
<sequence>MSECREKVSPEMFQAMMDVCQQLSPKALIWCRAPHKNRIGSSNKPVSAIRSVTWNNVCHARLLSRPNTLNLFVVKLDHISERSIKRAGSRSQASVTLLHSPNLNPLLNLIIIMKTFLLLVLVGVAVADKRPVVGSYSAPPSSAEYAEIVKDDRVHPTAEGYYTLDMETENGIRRQESGSEGGNQQGSYSYTAPDGTPVQVTFVADEFGFQPQSDLLPVAPEFPHPIPQFVLDQIKKAEEEDRGTSYEVPSGRYTYA</sequence>
<evidence type="ECO:0000256" key="3">
    <source>
        <dbReference type="SAM" id="MobiDB-lite"/>
    </source>
</evidence>
<dbReference type="PROSITE" id="PS51155">
    <property type="entry name" value="CHIT_BIND_RR_2"/>
    <property type="match status" value="1"/>
</dbReference>
<keyword evidence="4" id="KW-0472">Membrane</keyword>
<dbReference type="EMBL" id="JAWZYT010000216">
    <property type="protein sequence ID" value="KAK4326463.1"/>
    <property type="molecule type" value="Genomic_DNA"/>
</dbReference>
<dbReference type="PANTHER" id="PTHR10380:SF173">
    <property type="entry name" value="CUTICULAR PROTEIN 47EF, ISOFORM C-RELATED"/>
    <property type="match status" value="1"/>
</dbReference>
<evidence type="ECO:0000313" key="6">
    <source>
        <dbReference type="Proteomes" id="UP001292094"/>
    </source>
</evidence>
<feature type="region of interest" description="Disordered" evidence="3">
    <location>
        <begin position="235"/>
        <end position="256"/>
    </location>
</feature>
<name>A0AAE1UIV8_9EUCA</name>
<organism evidence="5 6">
    <name type="scientific">Petrolisthes manimaculis</name>
    <dbReference type="NCBI Taxonomy" id="1843537"/>
    <lineage>
        <taxon>Eukaryota</taxon>
        <taxon>Metazoa</taxon>
        <taxon>Ecdysozoa</taxon>
        <taxon>Arthropoda</taxon>
        <taxon>Crustacea</taxon>
        <taxon>Multicrustacea</taxon>
        <taxon>Malacostraca</taxon>
        <taxon>Eumalacostraca</taxon>
        <taxon>Eucarida</taxon>
        <taxon>Decapoda</taxon>
        <taxon>Pleocyemata</taxon>
        <taxon>Anomura</taxon>
        <taxon>Galatheoidea</taxon>
        <taxon>Porcellanidae</taxon>
        <taxon>Petrolisthes</taxon>
    </lineage>
</organism>
<dbReference type="GO" id="GO:0008010">
    <property type="term" value="F:structural constituent of chitin-based larval cuticle"/>
    <property type="evidence" value="ECO:0007669"/>
    <property type="project" value="TreeGrafter"/>
</dbReference>
<protein>
    <submittedName>
        <fullName evidence="5">Uncharacterized protein</fullName>
    </submittedName>
</protein>
<dbReference type="Pfam" id="PF00379">
    <property type="entry name" value="Chitin_bind_4"/>
    <property type="match status" value="1"/>
</dbReference>
<proteinExistence type="predicted"/>
<feature type="compositionally biased region" description="Basic and acidic residues" evidence="3">
    <location>
        <begin position="235"/>
        <end position="244"/>
    </location>
</feature>